<name>A0ABQ4FJ07_9ACTN</name>
<reference evidence="1 2" key="1">
    <citation type="submission" date="2021-01" db="EMBL/GenBank/DDBJ databases">
        <title>Whole genome shotgun sequence of Microbispora amethystogenes NBRC 101907.</title>
        <authorList>
            <person name="Komaki H."/>
            <person name="Tamura T."/>
        </authorList>
    </citation>
    <scope>NUCLEOTIDE SEQUENCE [LARGE SCALE GENOMIC DNA]</scope>
    <source>
        <strain evidence="1 2">NBRC 101907</strain>
    </source>
</reference>
<accession>A0ABQ4FJ07</accession>
<keyword evidence="2" id="KW-1185">Reference proteome</keyword>
<organism evidence="1 2">
    <name type="scientific">Microbispora amethystogenes</name>
    <dbReference type="NCBI Taxonomy" id="1427754"/>
    <lineage>
        <taxon>Bacteria</taxon>
        <taxon>Bacillati</taxon>
        <taxon>Actinomycetota</taxon>
        <taxon>Actinomycetes</taxon>
        <taxon>Streptosporangiales</taxon>
        <taxon>Streptosporangiaceae</taxon>
        <taxon>Microbispora</taxon>
    </lineage>
</organism>
<evidence type="ECO:0000313" key="1">
    <source>
        <dbReference type="EMBL" id="GIH34806.1"/>
    </source>
</evidence>
<dbReference type="EMBL" id="BOOB01000039">
    <property type="protein sequence ID" value="GIH34806.1"/>
    <property type="molecule type" value="Genomic_DNA"/>
</dbReference>
<proteinExistence type="predicted"/>
<evidence type="ECO:0000313" key="2">
    <source>
        <dbReference type="Proteomes" id="UP000651728"/>
    </source>
</evidence>
<comment type="caution">
    <text evidence="1">The sequence shown here is derived from an EMBL/GenBank/DDBJ whole genome shotgun (WGS) entry which is preliminary data.</text>
</comment>
<gene>
    <name evidence="1" type="ORF">Mam01_49700</name>
</gene>
<dbReference type="Proteomes" id="UP000651728">
    <property type="component" value="Unassembled WGS sequence"/>
</dbReference>
<protein>
    <submittedName>
        <fullName evidence="1">Uncharacterized protein</fullName>
    </submittedName>
</protein>
<dbReference type="RefSeq" id="WP_204287594.1">
    <property type="nucleotide sequence ID" value="NZ_BAABEJ010000012.1"/>
</dbReference>
<sequence length="100" mass="10959">MAGLRFWVAEVEQVLVRVLAGVRGRRRLAQATEAAFVGLELYEGSTRTARSARPTMPTSLEQFAGLIVVLLTASIGEHPDREHQVCAARYCARRSGSMLS</sequence>